<dbReference type="InterPro" id="IPR039421">
    <property type="entry name" value="Type_1_exporter"/>
</dbReference>
<dbReference type="SUPFAM" id="SSF52540">
    <property type="entry name" value="P-loop containing nucleoside triphosphate hydrolases"/>
    <property type="match status" value="1"/>
</dbReference>
<dbReference type="PANTHER" id="PTHR24221">
    <property type="entry name" value="ATP-BINDING CASSETTE SUB-FAMILY B"/>
    <property type="match status" value="1"/>
</dbReference>
<dbReference type="OrthoDB" id="6500128at2759"/>
<dbReference type="RefSeq" id="XP_014152468.1">
    <property type="nucleotide sequence ID" value="XM_014296993.1"/>
</dbReference>
<dbReference type="GO" id="GO:0016020">
    <property type="term" value="C:membrane"/>
    <property type="evidence" value="ECO:0007669"/>
    <property type="project" value="UniProtKB-SubCell"/>
</dbReference>
<reference evidence="8 9" key="1">
    <citation type="submission" date="2011-02" db="EMBL/GenBank/DDBJ databases">
        <title>The Genome Sequence of Sphaeroforma arctica JP610.</title>
        <authorList>
            <consortium name="The Broad Institute Genome Sequencing Platform"/>
            <person name="Russ C."/>
            <person name="Cuomo C."/>
            <person name="Young S.K."/>
            <person name="Zeng Q."/>
            <person name="Gargeya S."/>
            <person name="Alvarado L."/>
            <person name="Berlin A."/>
            <person name="Chapman S.B."/>
            <person name="Chen Z."/>
            <person name="Freedman E."/>
            <person name="Gellesch M."/>
            <person name="Goldberg J."/>
            <person name="Griggs A."/>
            <person name="Gujja S."/>
            <person name="Heilman E."/>
            <person name="Heiman D."/>
            <person name="Howarth C."/>
            <person name="Mehta T."/>
            <person name="Neiman D."/>
            <person name="Pearson M."/>
            <person name="Roberts A."/>
            <person name="Saif S."/>
            <person name="Shea T."/>
            <person name="Shenoy N."/>
            <person name="Sisk P."/>
            <person name="Stolte C."/>
            <person name="Sykes S."/>
            <person name="White J."/>
            <person name="Yandava C."/>
            <person name="Burger G."/>
            <person name="Gray M.W."/>
            <person name="Holland P.W.H."/>
            <person name="King N."/>
            <person name="Lang F.B.F."/>
            <person name="Roger A.J."/>
            <person name="Ruiz-Trillo I."/>
            <person name="Haas B."/>
            <person name="Nusbaum C."/>
            <person name="Birren B."/>
        </authorList>
    </citation>
    <scope>NUCLEOTIDE SEQUENCE [LARGE SCALE GENOMIC DNA]</scope>
    <source>
        <strain evidence="8 9">JP610</strain>
    </source>
</reference>
<dbReference type="EMBL" id="KQ242467">
    <property type="protein sequence ID" value="KNC78566.1"/>
    <property type="molecule type" value="Genomic_DNA"/>
</dbReference>
<keyword evidence="6" id="KW-0472">Membrane</keyword>
<dbReference type="InterPro" id="IPR003593">
    <property type="entry name" value="AAA+_ATPase"/>
</dbReference>
<dbReference type="Gene3D" id="3.40.50.300">
    <property type="entry name" value="P-loop containing nucleotide triphosphate hydrolases"/>
    <property type="match status" value="1"/>
</dbReference>
<keyword evidence="4" id="KW-0067">ATP-binding</keyword>
<dbReference type="InterPro" id="IPR017871">
    <property type="entry name" value="ABC_transporter-like_CS"/>
</dbReference>
<dbReference type="PANTHER" id="PTHR24221:SF503">
    <property type="entry name" value="MITOCHONDRIAL POTASSIUM CHANNEL ATP-BINDING SUBUNIT"/>
    <property type="match status" value="1"/>
</dbReference>
<evidence type="ECO:0000256" key="3">
    <source>
        <dbReference type="ARBA" id="ARBA00022741"/>
    </source>
</evidence>
<dbReference type="InterPro" id="IPR003439">
    <property type="entry name" value="ABC_transporter-like_ATP-bd"/>
</dbReference>
<dbReference type="eggNOG" id="KOG0055">
    <property type="taxonomic scope" value="Eukaryota"/>
</dbReference>
<dbReference type="PROSITE" id="PS00211">
    <property type="entry name" value="ABC_TRANSPORTER_1"/>
    <property type="match status" value="1"/>
</dbReference>
<feature type="domain" description="ABC transporter" evidence="7">
    <location>
        <begin position="115"/>
        <end position="355"/>
    </location>
</feature>
<sequence length="359" mass="38492">MFLQGMITTFSALIFGGLGLSTAFAITPDVGAARQGATRIFRVIEKKSLIEPNQPGVYVSSFASRHDHGDDMGAKEVEALGPDEAVQSGLELSAVSLQHNKTAASKQEVELQGQVSFNELVFSYPSRPGQTILNGFTASIEAGKTLALVGESGCGKSSAMGILEMFYQPRGGHLSVDGVDVREYNLQSLRQAIGLVGQEPDLFTATVRENIVYGLDVDTHPVSDEEIIAACEKANAMSFIDQLEDGLSTHLGVRGSLLSGGQKQRVAIARALLRDPKILLLDEATSALDAESERVVQSALDAAAEGRTTIMIAHRLKTVENADKICVVELGKVVEEGTHSELMAVKGRYYNLVRLQTTE</sequence>
<dbReference type="GO" id="GO:0005524">
    <property type="term" value="F:ATP binding"/>
    <property type="evidence" value="ECO:0007669"/>
    <property type="project" value="UniProtKB-KW"/>
</dbReference>
<evidence type="ECO:0000256" key="1">
    <source>
        <dbReference type="ARBA" id="ARBA00004141"/>
    </source>
</evidence>
<keyword evidence="9" id="KW-1185">Reference proteome</keyword>
<dbReference type="STRING" id="667725.A0A0L0FPZ5"/>
<dbReference type="FunFam" id="3.40.50.300:FF:000916">
    <property type="entry name" value="ABC transporter B family member 9"/>
    <property type="match status" value="1"/>
</dbReference>
<name>A0A0L0FPZ5_9EUKA</name>
<evidence type="ECO:0000256" key="4">
    <source>
        <dbReference type="ARBA" id="ARBA00022840"/>
    </source>
</evidence>
<dbReference type="SMART" id="SM00382">
    <property type="entry name" value="AAA"/>
    <property type="match status" value="1"/>
</dbReference>
<dbReference type="GO" id="GO:0016887">
    <property type="term" value="F:ATP hydrolysis activity"/>
    <property type="evidence" value="ECO:0007669"/>
    <property type="project" value="InterPro"/>
</dbReference>
<gene>
    <name evidence="8" type="ORF">SARC_09013</name>
</gene>
<dbReference type="PROSITE" id="PS50893">
    <property type="entry name" value="ABC_TRANSPORTER_2"/>
    <property type="match status" value="1"/>
</dbReference>
<evidence type="ECO:0000313" key="9">
    <source>
        <dbReference type="Proteomes" id="UP000054560"/>
    </source>
</evidence>
<comment type="subcellular location">
    <subcellularLocation>
        <location evidence="1">Membrane</location>
        <topology evidence="1">Multi-pass membrane protein</topology>
    </subcellularLocation>
</comment>
<dbReference type="Pfam" id="PF00005">
    <property type="entry name" value="ABC_tran"/>
    <property type="match status" value="1"/>
</dbReference>
<dbReference type="Proteomes" id="UP000054560">
    <property type="component" value="Unassembled WGS sequence"/>
</dbReference>
<organism evidence="8 9">
    <name type="scientific">Sphaeroforma arctica JP610</name>
    <dbReference type="NCBI Taxonomy" id="667725"/>
    <lineage>
        <taxon>Eukaryota</taxon>
        <taxon>Ichthyosporea</taxon>
        <taxon>Ichthyophonida</taxon>
        <taxon>Sphaeroforma</taxon>
    </lineage>
</organism>
<proteinExistence type="predicted"/>
<evidence type="ECO:0000256" key="2">
    <source>
        <dbReference type="ARBA" id="ARBA00022692"/>
    </source>
</evidence>
<accession>A0A0L0FPZ5</accession>
<keyword evidence="3" id="KW-0547">Nucleotide-binding</keyword>
<evidence type="ECO:0000256" key="6">
    <source>
        <dbReference type="ARBA" id="ARBA00023136"/>
    </source>
</evidence>
<protein>
    <recommendedName>
        <fullName evidence="7">ABC transporter domain-containing protein</fullName>
    </recommendedName>
</protein>
<dbReference type="Gene3D" id="1.20.1560.10">
    <property type="entry name" value="ABC transporter type 1, transmembrane domain"/>
    <property type="match status" value="1"/>
</dbReference>
<dbReference type="InterPro" id="IPR027417">
    <property type="entry name" value="P-loop_NTPase"/>
</dbReference>
<dbReference type="GO" id="GO:0042626">
    <property type="term" value="F:ATPase-coupled transmembrane transporter activity"/>
    <property type="evidence" value="ECO:0007669"/>
    <property type="project" value="TreeGrafter"/>
</dbReference>
<evidence type="ECO:0000259" key="7">
    <source>
        <dbReference type="PROSITE" id="PS50893"/>
    </source>
</evidence>
<keyword evidence="5" id="KW-1133">Transmembrane helix</keyword>
<dbReference type="InterPro" id="IPR036640">
    <property type="entry name" value="ABC1_TM_sf"/>
</dbReference>
<keyword evidence="2" id="KW-0812">Transmembrane</keyword>
<evidence type="ECO:0000256" key="5">
    <source>
        <dbReference type="ARBA" id="ARBA00022989"/>
    </source>
</evidence>
<dbReference type="CDD" id="cd03249">
    <property type="entry name" value="ABC_MTABC3_MDL1_MDL2"/>
    <property type="match status" value="1"/>
</dbReference>
<dbReference type="AlphaFoldDB" id="A0A0L0FPZ5"/>
<evidence type="ECO:0000313" key="8">
    <source>
        <dbReference type="EMBL" id="KNC78566.1"/>
    </source>
</evidence>
<dbReference type="GeneID" id="25909517"/>